<dbReference type="EMBL" id="JBHTEB010000001">
    <property type="protein sequence ID" value="MFD0315659.1"/>
    <property type="molecule type" value="Genomic_DNA"/>
</dbReference>
<reference evidence="2" key="1">
    <citation type="journal article" date="2019" name="Int. J. Syst. Evol. Microbiol.">
        <title>The Global Catalogue of Microorganisms (GCM) 10K type strain sequencing project: providing services to taxonomists for standard genome sequencing and annotation.</title>
        <authorList>
            <consortium name="The Broad Institute Genomics Platform"/>
            <consortium name="The Broad Institute Genome Sequencing Center for Infectious Disease"/>
            <person name="Wu L."/>
            <person name="Ma J."/>
        </authorList>
    </citation>
    <scope>NUCLEOTIDE SEQUENCE [LARGE SCALE GENOMIC DNA]</scope>
    <source>
        <strain evidence="2">CGMCC 4.7400</strain>
    </source>
</reference>
<comment type="caution">
    <text evidence="1">The sequence shown here is derived from an EMBL/GenBank/DDBJ whole genome shotgun (WGS) entry which is preliminary data.</text>
</comment>
<accession>A0ABW2WDQ6</accession>
<dbReference type="RefSeq" id="WP_381609126.1">
    <property type="nucleotide sequence ID" value="NZ_JBHTEB010000001.1"/>
</dbReference>
<evidence type="ECO:0000313" key="2">
    <source>
        <dbReference type="Proteomes" id="UP001597023"/>
    </source>
</evidence>
<protein>
    <submittedName>
        <fullName evidence="1">Uncharacterized protein</fullName>
    </submittedName>
</protein>
<evidence type="ECO:0000313" key="1">
    <source>
        <dbReference type="EMBL" id="MFD0315659.1"/>
    </source>
</evidence>
<proteinExistence type="predicted"/>
<dbReference type="Proteomes" id="UP001597023">
    <property type="component" value="Unassembled WGS sequence"/>
</dbReference>
<organism evidence="1 2">
    <name type="scientific">Streptomyces flavalbus</name>
    <dbReference type="NCBI Taxonomy" id="2665155"/>
    <lineage>
        <taxon>Bacteria</taxon>
        <taxon>Bacillati</taxon>
        <taxon>Actinomycetota</taxon>
        <taxon>Actinomycetes</taxon>
        <taxon>Kitasatosporales</taxon>
        <taxon>Streptomycetaceae</taxon>
        <taxon>Streptomyces</taxon>
    </lineage>
</organism>
<name>A0ABW2WDQ6_9ACTN</name>
<sequence length="323" mass="34645">MWISHRSPRRDPRDTPRDTAYAFLSVDEAAYFRARVREAFAERGLEVTLQPTGVSDSSGRHFALDDLAAVCHHEPRGRRGWPEAIHDHVGRLLRVVDGPSPLASLTPAELLAALRPWVVARDVIEPDAVHYTHARVVAPGLCEVLALDLPESVLPLTDDALAPLGDLAGLRRRALANLGALPVGSHTVLHGAGGARFGVVTGESFFTSSRVLTADRLVRDLTGDELGPGGALVALPNRYHLALCPVAAVGGAALLPTLHGMAAFAAANFTDAVGPVSPDVYWWHQGTLTRLVRQDGGEPRFTRDAEFEVLLMRLADDGAGGRF</sequence>
<gene>
    <name evidence="1" type="ORF">ACFQZ6_15780</name>
</gene>
<keyword evidence="2" id="KW-1185">Reference proteome</keyword>